<dbReference type="InterPro" id="IPR050581">
    <property type="entry name" value="CRR_secretory_protein"/>
</dbReference>
<dbReference type="InterPro" id="IPR038408">
    <property type="entry name" value="GNK2_sf"/>
</dbReference>
<feature type="non-terminal residue" evidence="7">
    <location>
        <position position="1"/>
    </location>
</feature>
<evidence type="ECO:0000256" key="2">
    <source>
        <dbReference type="ARBA" id="ARBA00022525"/>
    </source>
</evidence>
<dbReference type="Pfam" id="PF01657">
    <property type="entry name" value="Stress-antifung"/>
    <property type="match status" value="2"/>
</dbReference>
<feature type="domain" description="Gnk2-homologous" evidence="6">
    <location>
        <begin position="113"/>
        <end position="219"/>
    </location>
</feature>
<dbReference type="InterPro" id="IPR002902">
    <property type="entry name" value="GNK2"/>
</dbReference>
<dbReference type="CDD" id="cd23509">
    <property type="entry name" value="Gnk2-like"/>
    <property type="match status" value="2"/>
</dbReference>
<dbReference type="AlphaFoldDB" id="A0A1D1YT58"/>
<accession>A0A1D1YT58</accession>
<feature type="domain" description="Gnk2-homologous" evidence="6">
    <location>
        <begin position="222"/>
        <end position="329"/>
    </location>
</feature>
<protein>
    <submittedName>
        <fullName evidence="7">Cysteine-rich repeat secretory protein 55</fullName>
    </submittedName>
</protein>
<dbReference type="Gene3D" id="3.30.430.20">
    <property type="entry name" value="Gnk2 domain, C-X8-C-X2-C motif"/>
    <property type="match status" value="2"/>
</dbReference>
<evidence type="ECO:0000313" key="7">
    <source>
        <dbReference type="EMBL" id="JAT57835.1"/>
    </source>
</evidence>
<keyword evidence="4" id="KW-0677">Repeat</keyword>
<dbReference type="PROSITE" id="PS51473">
    <property type="entry name" value="GNK2"/>
    <property type="match status" value="2"/>
</dbReference>
<evidence type="ECO:0000259" key="6">
    <source>
        <dbReference type="PROSITE" id="PS51473"/>
    </source>
</evidence>
<name>A0A1D1YT58_9ARAE</name>
<evidence type="ECO:0000256" key="1">
    <source>
        <dbReference type="ARBA" id="ARBA00004613"/>
    </source>
</evidence>
<evidence type="ECO:0000256" key="5">
    <source>
        <dbReference type="ARBA" id="ARBA00038515"/>
    </source>
</evidence>
<keyword evidence="2" id="KW-0964">Secreted</keyword>
<dbReference type="PANTHER" id="PTHR32411:SF43">
    <property type="entry name" value="CYSTEINE-RICH REPEAT SECRETORY PROTEIN 38"/>
    <property type="match status" value="1"/>
</dbReference>
<sequence>HRDAIVQVIFQQETSLKWELMAPGRKENERKPEPLATTPFSFSLTAKARAPCLLGAKTQQTKKSHHLPRPSSSSLVPPSLLLSGFCLPLMASFLPRVPALILLFLLSTSSPSLSITPLAFKCSTPRPPAMDPHAARALLGALAEDAASHAGFAASSAGGGVAGGDRLHGLAQCRPDLSPAGCAACLRAGADAVVSLCMGSAAGSAWFDGCYLHYYYGSRAAELFREARPLEARSPDRTRFRRATAALFSRLVAEAGLPSHKGFSYGEAGFGDRGGRVYATVECLQSISPEGCETCLAEAVTLARVYCSKMEGGLAVAGDCAVRFESHRFLSNVPPAAAAAA</sequence>
<comment type="subcellular location">
    <subcellularLocation>
        <location evidence="1">Secreted</location>
    </subcellularLocation>
</comment>
<organism evidence="7">
    <name type="scientific">Anthurium amnicola</name>
    <dbReference type="NCBI Taxonomy" id="1678845"/>
    <lineage>
        <taxon>Eukaryota</taxon>
        <taxon>Viridiplantae</taxon>
        <taxon>Streptophyta</taxon>
        <taxon>Embryophyta</taxon>
        <taxon>Tracheophyta</taxon>
        <taxon>Spermatophyta</taxon>
        <taxon>Magnoliopsida</taxon>
        <taxon>Liliopsida</taxon>
        <taxon>Araceae</taxon>
        <taxon>Pothoideae</taxon>
        <taxon>Potheae</taxon>
        <taxon>Anthurium</taxon>
    </lineage>
</organism>
<keyword evidence="3" id="KW-0732">Signal</keyword>
<dbReference type="PANTHER" id="PTHR32411">
    <property type="entry name" value="CYSTEINE-RICH REPEAT SECRETORY PROTEIN 38-RELATED"/>
    <property type="match status" value="1"/>
</dbReference>
<dbReference type="GO" id="GO:0005576">
    <property type="term" value="C:extracellular region"/>
    <property type="evidence" value="ECO:0007669"/>
    <property type="project" value="UniProtKB-SubCell"/>
</dbReference>
<reference evidence="7" key="1">
    <citation type="submission" date="2015-07" db="EMBL/GenBank/DDBJ databases">
        <title>Transcriptome Assembly of Anthurium amnicola.</title>
        <authorList>
            <person name="Suzuki J."/>
        </authorList>
    </citation>
    <scope>NUCLEOTIDE SEQUENCE</scope>
</reference>
<evidence type="ECO:0000256" key="4">
    <source>
        <dbReference type="ARBA" id="ARBA00022737"/>
    </source>
</evidence>
<proteinExistence type="inferred from homology"/>
<gene>
    <name evidence="7" type="primary">CRRSP55_2</name>
    <name evidence="7" type="ORF">g.36195</name>
</gene>
<dbReference type="EMBL" id="GDJX01010101">
    <property type="protein sequence ID" value="JAT57835.1"/>
    <property type="molecule type" value="Transcribed_RNA"/>
</dbReference>
<feature type="non-terminal residue" evidence="7">
    <location>
        <position position="341"/>
    </location>
</feature>
<evidence type="ECO:0000256" key="3">
    <source>
        <dbReference type="ARBA" id="ARBA00022729"/>
    </source>
</evidence>
<comment type="similarity">
    <text evidence="5">Belongs to the cysteine-rich repeat secretory protein family.</text>
</comment>